<dbReference type="GO" id="GO:0016887">
    <property type="term" value="F:ATP hydrolysis activity"/>
    <property type="evidence" value="ECO:0007669"/>
    <property type="project" value="InterPro"/>
</dbReference>
<reference evidence="5 6" key="1">
    <citation type="submission" date="2013-06" db="EMBL/GenBank/DDBJ databases">
        <authorList>
            <person name="Weinstock G."/>
            <person name="Sodergren E."/>
            <person name="Lobos E.A."/>
            <person name="Fulton L."/>
            <person name="Fulton R."/>
            <person name="Courtney L."/>
            <person name="Fronick C."/>
            <person name="O'Laughlin M."/>
            <person name="Godfrey J."/>
            <person name="Wilson R.M."/>
            <person name="Miner T."/>
            <person name="Farmer C."/>
            <person name="Delehaunty K."/>
            <person name="Cordes M."/>
            <person name="Minx P."/>
            <person name="Tomlinson C."/>
            <person name="Chen J."/>
            <person name="Wollam A."/>
            <person name="Pepin K.H."/>
            <person name="Bhonagiri V."/>
            <person name="Zhang X."/>
            <person name="Warren W."/>
            <person name="Mitreva M."/>
            <person name="Mardis E.R."/>
            <person name="Wilson R.K."/>
        </authorList>
    </citation>
    <scope>NUCLEOTIDE SEQUENCE [LARGE SCALE GENOMIC DNA]</scope>
    <source>
        <strain evidence="5 6">JCP8017A</strain>
    </source>
</reference>
<keyword evidence="3 5" id="KW-0067">ATP-binding</keyword>
<sequence>MASKVTSEMASEMAKKVIGNDLGLGDLGLGDLVVNLKNVTREFKRKNRKFIAVDNVDFSLKAGDFAAIVGKSGNGKSTLLNMIAGLLKPTRGSVTIFGCNISLPSISDEQTSAIRAKNIGFVTQSQTLLANLNVLDNVILPVMIARASSKRVDDSAQKLELNDYASLTLRAMDLLKRLNVDDLAHCYPRELSGGEMRRVMIARALINKPRLLILDEPTGDLDSQNTQTVVSLLRDCAASGAAVLVVTHDESVAASADCVCTMDSGVLRAQ</sequence>
<dbReference type="PROSITE" id="PS50893">
    <property type="entry name" value="ABC_TRANSPORTER_2"/>
    <property type="match status" value="1"/>
</dbReference>
<dbReference type="Pfam" id="PF00005">
    <property type="entry name" value="ABC_tran"/>
    <property type="match status" value="1"/>
</dbReference>
<dbReference type="GO" id="GO:0022857">
    <property type="term" value="F:transmembrane transporter activity"/>
    <property type="evidence" value="ECO:0007669"/>
    <property type="project" value="TreeGrafter"/>
</dbReference>
<dbReference type="Proteomes" id="UP000015779">
    <property type="component" value="Unassembled WGS sequence"/>
</dbReference>
<dbReference type="InterPro" id="IPR017871">
    <property type="entry name" value="ABC_transporter-like_CS"/>
</dbReference>
<dbReference type="InterPro" id="IPR027417">
    <property type="entry name" value="P-loop_NTPase"/>
</dbReference>
<name>T2PJB2_9BIFI</name>
<feature type="domain" description="ABC transporter" evidence="4">
    <location>
        <begin position="34"/>
        <end position="270"/>
    </location>
</feature>
<accession>T2PJB2</accession>
<dbReference type="Gene3D" id="3.40.50.300">
    <property type="entry name" value="P-loop containing nucleotide triphosphate hydrolases"/>
    <property type="match status" value="1"/>
</dbReference>
<dbReference type="PANTHER" id="PTHR24220:SF662">
    <property type="entry name" value="ABC TRANSPORTER ATP-BINDING PROTEIN"/>
    <property type="match status" value="1"/>
</dbReference>
<comment type="caution">
    <text evidence="5">The sequence shown here is derived from an EMBL/GenBank/DDBJ whole genome shotgun (WGS) entry which is preliminary data.</text>
</comment>
<dbReference type="SUPFAM" id="SSF52540">
    <property type="entry name" value="P-loop containing nucleoside triphosphate hydrolases"/>
    <property type="match status" value="1"/>
</dbReference>
<dbReference type="PATRIC" id="fig|1261062.4.peg.1086"/>
<dbReference type="GO" id="GO:0005886">
    <property type="term" value="C:plasma membrane"/>
    <property type="evidence" value="ECO:0007669"/>
    <property type="project" value="TreeGrafter"/>
</dbReference>
<gene>
    <name evidence="5" type="ORF">HMPREF1577_01204</name>
</gene>
<evidence type="ECO:0000259" key="4">
    <source>
        <dbReference type="PROSITE" id="PS50893"/>
    </source>
</evidence>
<dbReference type="InterPro" id="IPR003439">
    <property type="entry name" value="ABC_transporter-like_ATP-bd"/>
</dbReference>
<dbReference type="InterPro" id="IPR003593">
    <property type="entry name" value="AAA+_ATPase"/>
</dbReference>
<dbReference type="CDD" id="cd03255">
    <property type="entry name" value="ABC_MJ0796_LolCDE_FtsE"/>
    <property type="match status" value="1"/>
</dbReference>
<evidence type="ECO:0000313" key="5">
    <source>
        <dbReference type="EMBL" id="EPI50736.1"/>
    </source>
</evidence>
<protein>
    <submittedName>
        <fullName evidence="5">ABC transporter, ATP-binding protein</fullName>
    </submittedName>
</protein>
<evidence type="ECO:0000256" key="3">
    <source>
        <dbReference type="ARBA" id="ARBA00022840"/>
    </source>
</evidence>
<proteinExistence type="predicted"/>
<evidence type="ECO:0000256" key="2">
    <source>
        <dbReference type="ARBA" id="ARBA00022741"/>
    </source>
</evidence>
<dbReference type="GO" id="GO:0005524">
    <property type="term" value="F:ATP binding"/>
    <property type="evidence" value="ECO:0007669"/>
    <property type="project" value="UniProtKB-KW"/>
</dbReference>
<evidence type="ECO:0000313" key="6">
    <source>
        <dbReference type="Proteomes" id="UP000015779"/>
    </source>
</evidence>
<dbReference type="SMART" id="SM00382">
    <property type="entry name" value="AAA"/>
    <property type="match status" value="1"/>
</dbReference>
<dbReference type="InterPro" id="IPR017911">
    <property type="entry name" value="MacB-like_ATP-bd"/>
</dbReference>
<keyword evidence="2" id="KW-0547">Nucleotide-binding</keyword>
<evidence type="ECO:0000256" key="1">
    <source>
        <dbReference type="ARBA" id="ARBA00022448"/>
    </source>
</evidence>
<dbReference type="EMBL" id="ATJN01000086">
    <property type="protein sequence ID" value="EPI50736.1"/>
    <property type="molecule type" value="Genomic_DNA"/>
</dbReference>
<dbReference type="PROSITE" id="PS00211">
    <property type="entry name" value="ABC_TRANSPORTER_1"/>
    <property type="match status" value="1"/>
</dbReference>
<dbReference type="AlphaFoldDB" id="T2PJB2"/>
<dbReference type="PANTHER" id="PTHR24220">
    <property type="entry name" value="IMPORT ATP-BINDING PROTEIN"/>
    <property type="match status" value="1"/>
</dbReference>
<keyword evidence="1" id="KW-0813">Transport</keyword>
<dbReference type="HOGENOM" id="CLU_000604_1_22_11"/>
<dbReference type="InterPro" id="IPR015854">
    <property type="entry name" value="ABC_transpr_LolD-like"/>
</dbReference>
<organism evidence="5 6">
    <name type="scientific">Gardnerella pickettii JCP8017A</name>
    <dbReference type="NCBI Taxonomy" id="1261062"/>
    <lineage>
        <taxon>Bacteria</taxon>
        <taxon>Bacillati</taxon>
        <taxon>Actinomycetota</taxon>
        <taxon>Actinomycetes</taxon>
        <taxon>Bifidobacteriales</taxon>
        <taxon>Bifidobacteriaceae</taxon>
        <taxon>Gardnerella</taxon>
        <taxon>Gardnerella pickettii</taxon>
    </lineage>
</organism>